<evidence type="ECO:0000313" key="4">
    <source>
        <dbReference type="Proteomes" id="UP000886822"/>
    </source>
</evidence>
<dbReference type="Proteomes" id="UP000886822">
    <property type="component" value="Unassembled WGS sequence"/>
</dbReference>
<feature type="transmembrane region" description="Helical" evidence="2">
    <location>
        <begin position="231"/>
        <end position="250"/>
    </location>
</feature>
<feature type="transmembrane region" description="Helical" evidence="2">
    <location>
        <begin position="270"/>
        <end position="294"/>
    </location>
</feature>
<feature type="coiled-coil region" evidence="1">
    <location>
        <begin position="108"/>
        <end position="149"/>
    </location>
</feature>
<dbReference type="AlphaFoldDB" id="A0A9D1QUF0"/>
<organism evidence="3 4">
    <name type="scientific">Candidatus Levilactobacillus faecigallinarum</name>
    <dbReference type="NCBI Taxonomy" id="2838638"/>
    <lineage>
        <taxon>Bacteria</taxon>
        <taxon>Bacillati</taxon>
        <taxon>Bacillota</taxon>
        <taxon>Bacilli</taxon>
        <taxon>Lactobacillales</taxon>
        <taxon>Lactobacillaceae</taxon>
        <taxon>Levilactobacillus</taxon>
    </lineage>
</organism>
<dbReference type="EMBL" id="DXGJ01000052">
    <property type="protein sequence ID" value="HIW72325.1"/>
    <property type="molecule type" value="Genomic_DNA"/>
</dbReference>
<feature type="transmembrane region" description="Helical" evidence="2">
    <location>
        <begin position="197"/>
        <end position="219"/>
    </location>
</feature>
<gene>
    <name evidence="3" type="ORF">H9875_06810</name>
</gene>
<keyword evidence="1" id="KW-0175">Coiled coil</keyword>
<reference evidence="3" key="2">
    <citation type="submission" date="2021-04" db="EMBL/GenBank/DDBJ databases">
        <authorList>
            <person name="Gilroy R."/>
        </authorList>
    </citation>
    <scope>NUCLEOTIDE SEQUENCE</scope>
    <source>
        <strain evidence="3">CHK173-259</strain>
    </source>
</reference>
<proteinExistence type="predicted"/>
<evidence type="ECO:0000256" key="2">
    <source>
        <dbReference type="SAM" id="Phobius"/>
    </source>
</evidence>
<name>A0A9D1QUF0_9LACO</name>
<keyword evidence="2" id="KW-1133">Transmembrane helix</keyword>
<keyword evidence="2" id="KW-0812">Transmembrane</keyword>
<protein>
    <submittedName>
        <fullName evidence="3">Uncharacterized protein</fullName>
    </submittedName>
</protein>
<reference evidence="3" key="1">
    <citation type="journal article" date="2021" name="PeerJ">
        <title>Extensive microbial diversity within the chicken gut microbiome revealed by metagenomics and culture.</title>
        <authorList>
            <person name="Gilroy R."/>
            <person name="Ravi A."/>
            <person name="Getino M."/>
            <person name="Pursley I."/>
            <person name="Horton D.L."/>
            <person name="Alikhan N.F."/>
            <person name="Baker D."/>
            <person name="Gharbi K."/>
            <person name="Hall N."/>
            <person name="Watson M."/>
            <person name="Adriaenssens E.M."/>
            <person name="Foster-Nyarko E."/>
            <person name="Jarju S."/>
            <person name="Secka A."/>
            <person name="Antonio M."/>
            <person name="Oren A."/>
            <person name="Chaudhuri R.R."/>
            <person name="La Ragione R."/>
            <person name="Hildebrand F."/>
            <person name="Pallen M.J."/>
        </authorList>
    </citation>
    <scope>NUCLEOTIDE SEQUENCE</scope>
    <source>
        <strain evidence="3">CHK173-259</strain>
    </source>
</reference>
<feature type="transmembrane region" description="Helical" evidence="2">
    <location>
        <begin position="154"/>
        <end position="177"/>
    </location>
</feature>
<evidence type="ECO:0000313" key="3">
    <source>
        <dbReference type="EMBL" id="HIW72325.1"/>
    </source>
</evidence>
<keyword evidence="2" id="KW-0472">Membrane</keyword>
<accession>A0A9D1QUF0</accession>
<evidence type="ECO:0000256" key="1">
    <source>
        <dbReference type="SAM" id="Coils"/>
    </source>
</evidence>
<sequence length="309" mass="35183">MSSQNDDEKLIDILEQLSVLGMPNEIKESPKFKQLWQFYSGADDVRYAPISSFVYKTENYETNVFQTALKVAVDGTMLNKQHTEIARRHIYKMLDHLELAGIQKANLADKQEAQLIAQKKQLDQMADELEEKENQLTTLREQTEVLTKKNDKMVFDFVTILGIFTSITFATFGGLQLLGNVFGHTKNYDNRTVGSEIMLGALFLFGTYIILVSLLTGLSKLIEREYGMTQTIRLFVIISISLIFAIGFLYTDEDNVNALLSWLSHGWHSVVFLVGILLVIAGICILDALLRVVIDKLFRLFRCKNQNDH</sequence>
<comment type="caution">
    <text evidence="3">The sequence shown here is derived from an EMBL/GenBank/DDBJ whole genome shotgun (WGS) entry which is preliminary data.</text>
</comment>